<evidence type="ECO:0000313" key="2">
    <source>
        <dbReference type="EMBL" id="KGE19290.1"/>
    </source>
</evidence>
<dbReference type="PANTHER" id="PTHR43784">
    <property type="entry name" value="GDSL-LIKE LIPASE/ACYLHYDROLASE, PUTATIVE (AFU_ORTHOLOGUE AFUA_2G00820)-RELATED"/>
    <property type="match status" value="1"/>
</dbReference>
<dbReference type="eggNOG" id="COG2755">
    <property type="taxonomic scope" value="Bacteria"/>
</dbReference>
<gene>
    <name evidence="2" type="ORF">PWYN_07940</name>
</gene>
<reference evidence="2 3" key="1">
    <citation type="submission" date="2014-08" db="EMBL/GenBank/DDBJ databases">
        <authorList>
            <person name="den Bakker H.C."/>
        </authorList>
    </citation>
    <scope>NUCLEOTIDE SEQUENCE [LARGE SCALE GENOMIC DNA]</scope>
    <source>
        <strain evidence="2 3">DSM 18334</strain>
    </source>
</reference>
<dbReference type="PANTHER" id="PTHR43784:SF2">
    <property type="entry name" value="GDSL-LIKE LIPASE_ACYLHYDROLASE, PUTATIVE (AFU_ORTHOLOGUE AFUA_2G00820)-RELATED"/>
    <property type="match status" value="1"/>
</dbReference>
<keyword evidence="3" id="KW-1185">Reference proteome</keyword>
<dbReference type="SUPFAM" id="SSF52266">
    <property type="entry name" value="SGNH hydrolase"/>
    <property type="match status" value="1"/>
</dbReference>
<protein>
    <submittedName>
        <fullName evidence="2">GDSL family lipase</fullName>
    </submittedName>
</protein>
<dbReference type="CDD" id="cd00229">
    <property type="entry name" value="SGNH_hydrolase"/>
    <property type="match status" value="1"/>
</dbReference>
<dbReference type="Gene3D" id="3.40.50.1110">
    <property type="entry name" value="SGNH hydrolase"/>
    <property type="match status" value="1"/>
</dbReference>
<organism evidence="2 3">
    <name type="scientific">Paenibacillus wynnii</name>
    <dbReference type="NCBI Taxonomy" id="268407"/>
    <lineage>
        <taxon>Bacteria</taxon>
        <taxon>Bacillati</taxon>
        <taxon>Bacillota</taxon>
        <taxon>Bacilli</taxon>
        <taxon>Bacillales</taxon>
        <taxon>Paenibacillaceae</taxon>
        <taxon>Paenibacillus</taxon>
    </lineage>
</organism>
<dbReference type="OrthoDB" id="1828825at2"/>
<dbReference type="InterPro" id="IPR053140">
    <property type="entry name" value="GDSL_Rv0518-like"/>
</dbReference>
<sequence length="391" mass="42936">MNNNQHKEAGLESVGQSGYTSATVVSTAANFIMNKKEPITHTFRTYIKVRAHGKLDLKLWHSNAVDSTWDMGQEAVGGEPGGIWEIVEAYIADGGTELDGSIIEDTQAAVTFGGHVSRTVAAGKSFWSDEVHLELPDGHYLAFTWTLRTLAPGKSFPYNVEGMLVTAYDAPGSLAAQESAEFFKPSENLLVLPSFIGYKKNVQKKLVFLGDSITQGVRTFKDAYEYWSALIADGLGSDYGVWNIGSGWGRAYDVAAGGPWLHKAKQGDEVMIVLGVNDLDIGQRSAEELLRDLMVIISELRSANPEVSILLTTVPPFNFEGDKEQAWREVNTSILTSPPVGVNRVFDIARVLSMPAPYEHRIRSEYMSGTDDPHPNGAAGQRIAKEFLEWY</sequence>
<reference evidence="2 3" key="2">
    <citation type="submission" date="2014-10" db="EMBL/GenBank/DDBJ databases">
        <title>Comparative genomics of the Paenibacillus odorifer group.</title>
        <authorList>
            <person name="Tsai Y.-C."/>
            <person name="Martin N."/>
            <person name="Korlach J."/>
            <person name="Wiedmann M."/>
        </authorList>
    </citation>
    <scope>NUCLEOTIDE SEQUENCE [LARGE SCALE GENOMIC DNA]</scope>
    <source>
        <strain evidence="2 3">DSM 18334</strain>
    </source>
</reference>
<dbReference type="Proteomes" id="UP000029734">
    <property type="component" value="Unassembled WGS sequence"/>
</dbReference>
<dbReference type="InterPro" id="IPR036514">
    <property type="entry name" value="SGNH_hydro_sf"/>
</dbReference>
<name>A0A098M9R5_9BACL</name>
<dbReference type="Pfam" id="PF13472">
    <property type="entry name" value="Lipase_GDSL_2"/>
    <property type="match status" value="1"/>
</dbReference>
<evidence type="ECO:0000259" key="1">
    <source>
        <dbReference type="Pfam" id="PF13472"/>
    </source>
</evidence>
<dbReference type="STRING" id="268407.PWYN_07940"/>
<comment type="caution">
    <text evidence="2">The sequence shown here is derived from an EMBL/GenBank/DDBJ whole genome shotgun (WGS) entry which is preliminary data.</text>
</comment>
<accession>A0A098M9R5</accession>
<proteinExistence type="predicted"/>
<dbReference type="InterPro" id="IPR013830">
    <property type="entry name" value="SGNH_hydro"/>
</dbReference>
<dbReference type="AlphaFoldDB" id="A0A098M9R5"/>
<evidence type="ECO:0000313" key="3">
    <source>
        <dbReference type="Proteomes" id="UP000029734"/>
    </source>
</evidence>
<dbReference type="EMBL" id="JQCR01000002">
    <property type="protein sequence ID" value="KGE19290.1"/>
    <property type="molecule type" value="Genomic_DNA"/>
</dbReference>
<feature type="domain" description="SGNH hydrolase-type esterase" evidence="1">
    <location>
        <begin position="208"/>
        <end position="332"/>
    </location>
</feature>
<dbReference type="RefSeq" id="WP_036650108.1">
    <property type="nucleotide sequence ID" value="NZ_JQCR01000002.1"/>
</dbReference>